<feature type="transmembrane region" description="Helical" evidence="6">
    <location>
        <begin position="232"/>
        <end position="254"/>
    </location>
</feature>
<feature type="transmembrane region" description="Helical" evidence="6">
    <location>
        <begin position="193"/>
        <end position="211"/>
    </location>
</feature>
<evidence type="ECO:0000256" key="6">
    <source>
        <dbReference type="SAM" id="Phobius"/>
    </source>
</evidence>
<feature type="transmembrane region" description="Helical" evidence="6">
    <location>
        <begin position="454"/>
        <end position="473"/>
    </location>
</feature>
<feature type="transmembrane region" description="Helical" evidence="6">
    <location>
        <begin position="371"/>
        <end position="392"/>
    </location>
</feature>
<evidence type="ECO:0000256" key="5">
    <source>
        <dbReference type="ARBA" id="ARBA00038268"/>
    </source>
</evidence>
<evidence type="ECO:0000313" key="8">
    <source>
        <dbReference type="RefSeq" id="XP_030385171.1"/>
    </source>
</evidence>
<dbReference type="GO" id="GO:0005783">
    <property type="term" value="C:endoplasmic reticulum"/>
    <property type="evidence" value="ECO:0007669"/>
    <property type="project" value="TreeGrafter"/>
</dbReference>
<dbReference type="InterPro" id="IPR051085">
    <property type="entry name" value="MB_O-acyltransferase"/>
</dbReference>
<dbReference type="InterPro" id="IPR004299">
    <property type="entry name" value="MBOAT_fam"/>
</dbReference>
<comment type="similarity">
    <text evidence="5">Belongs to the membrane-bound acyltransferase family. HHAT subfamily.</text>
</comment>
<evidence type="ECO:0000256" key="2">
    <source>
        <dbReference type="ARBA" id="ARBA00022692"/>
    </source>
</evidence>
<dbReference type="GO" id="GO:0016409">
    <property type="term" value="F:palmitoyltransferase activity"/>
    <property type="evidence" value="ECO:0007669"/>
    <property type="project" value="TreeGrafter"/>
</dbReference>
<keyword evidence="4 6" id="KW-0472">Membrane</keyword>
<keyword evidence="7" id="KW-1185">Reference proteome</keyword>
<feature type="transmembrane region" description="Helical" evidence="6">
    <location>
        <begin position="155"/>
        <end position="173"/>
    </location>
</feature>
<comment type="subcellular location">
    <subcellularLocation>
        <location evidence="1">Membrane</location>
        <topology evidence="1">Multi-pass membrane protein</topology>
    </subcellularLocation>
</comment>
<keyword evidence="3 6" id="KW-1133">Transmembrane helix</keyword>
<accession>A0A6J2U9I3</accession>
<feature type="transmembrane region" description="Helical" evidence="6">
    <location>
        <begin position="130"/>
        <end position="146"/>
    </location>
</feature>
<keyword evidence="2 6" id="KW-0812">Transmembrane</keyword>
<name>A0A6J2U9I3_DROLE</name>
<sequence length="483" mass="56079">MSKCEIIVYFSVYLVYIIIGLYKIYELRDRILDASQFQFARGWQVFGGRRRDDSNDELENFTTFISTYWPYYLLHVLVGAGLRGKELRLQCYGSAGVCALALCLNLHWTSLVMCVALISSYYLVAQRHSKAIWLLSGFWILIINVIKNSQWWLDFVGYSEFVLLLVSLSWSLLRGCSYALTYKGDKSDKLAEYLGYALYFPTLTYGPFISYERYAARQHQDKPVNWLKFSSHLLRVVFWWLFMQCALHFFYIHYMALDVRAVAMMDSVFWQHAAGYFMGQFFFIYYVITYGLGISFAENDGIPAPSRPRCIGRIHFYSDMWRKFDEGFYEFLFKHIYSEMCGKRSSVRAKLGASAVTFGFVFLWHGCHTYVLMWSVLNFLCLTAEKCYKTLIATPAYKQWLTKYFSAKGAQRFNALLGTQLFIPAGFSNVYFISGKDVGDFLMRGAYMSGVGNYLALSFCSYCFFQCSELLLIKANKKTTKSD</sequence>
<dbReference type="RefSeq" id="XP_030385171.1">
    <property type="nucleotide sequence ID" value="XM_030529311.1"/>
</dbReference>
<gene>
    <name evidence="8" type="primary">LOC115632248</name>
</gene>
<evidence type="ECO:0000256" key="1">
    <source>
        <dbReference type="ARBA" id="ARBA00004141"/>
    </source>
</evidence>
<dbReference type="PANTHER" id="PTHR13285:SF18">
    <property type="entry name" value="PROTEIN-CYSTEINE N-PALMITOYLTRANSFERASE RASP"/>
    <property type="match status" value="1"/>
</dbReference>
<protein>
    <submittedName>
        <fullName evidence="8">Protein-cysteine N-palmitoyltransferase Rasp</fullName>
    </submittedName>
</protein>
<dbReference type="GeneID" id="115632248"/>
<organism evidence="7 8">
    <name type="scientific">Drosophila lebanonensis</name>
    <name type="common">Fruit fly</name>
    <name type="synonym">Scaptodrosophila lebanonensis</name>
    <dbReference type="NCBI Taxonomy" id="7225"/>
    <lineage>
        <taxon>Eukaryota</taxon>
        <taxon>Metazoa</taxon>
        <taxon>Ecdysozoa</taxon>
        <taxon>Arthropoda</taxon>
        <taxon>Hexapoda</taxon>
        <taxon>Insecta</taxon>
        <taxon>Pterygota</taxon>
        <taxon>Neoptera</taxon>
        <taxon>Endopterygota</taxon>
        <taxon>Diptera</taxon>
        <taxon>Brachycera</taxon>
        <taxon>Muscomorpha</taxon>
        <taxon>Ephydroidea</taxon>
        <taxon>Drosophilidae</taxon>
        <taxon>Scaptodrosophila</taxon>
    </lineage>
</organism>
<reference evidence="8" key="1">
    <citation type="submission" date="2025-08" db="UniProtKB">
        <authorList>
            <consortium name="RefSeq"/>
        </authorList>
    </citation>
    <scope>IDENTIFICATION</scope>
    <source>
        <strain evidence="8">11010-0011.00</strain>
        <tissue evidence="8">Whole body</tissue>
    </source>
</reference>
<dbReference type="GO" id="GO:0016020">
    <property type="term" value="C:membrane"/>
    <property type="evidence" value="ECO:0007669"/>
    <property type="project" value="UniProtKB-SubCell"/>
</dbReference>
<dbReference type="Pfam" id="PF03062">
    <property type="entry name" value="MBOAT"/>
    <property type="match status" value="1"/>
</dbReference>
<feature type="transmembrane region" description="Helical" evidence="6">
    <location>
        <begin position="6"/>
        <end position="25"/>
    </location>
</feature>
<evidence type="ECO:0000256" key="3">
    <source>
        <dbReference type="ARBA" id="ARBA00022989"/>
    </source>
</evidence>
<feature type="transmembrane region" description="Helical" evidence="6">
    <location>
        <begin position="413"/>
        <end position="434"/>
    </location>
</feature>
<dbReference type="CTD" id="44098"/>
<feature type="transmembrane region" description="Helical" evidence="6">
    <location>
        <begin position="274"/>
        <end position="297"/>
    </location>
</feature>
<evidence type="ECO:0000313" key="7">
    <source>
        <dbReference type="Proteomes" id="UP000504634"/>
    </source>
</evidence>
<feature type="transmembrane region" description="Helical" evidence="6">
    <location>
        <begin position="91"/>
        <end position="124"/>
    </location>
</feature>
<evidence type="ECO:0000256" key="4">
    <source>
        <dbReference type="ARBA" id="ARBA00023136"/>
    </source>
</evidence>
<dbReference type="Proteomes" id="UP000504634">
    <property type="component" value="Unplaced"/>
</dbReference>
<dbReference type="AlphaFoldDB" id="A0A6J2U9I3"/>
<proteinExistence type="inferred from homology"/>
<dbReference type="OrthoDB" id="420606at2759"/>
<dbReference type="PANTHER" id="PTHR13285">
    <property type="entry name" value="ACYLTRANSFERASE"/>
    <property type="match status" value="1"/>
</dbReference>